<organism evidence="2 3">
    <name type="scientific">Pararhodobacter zhoushanensis</name>
    <dbReference type="NCBI Taxonomy" id="2479545"/>
    <lineage>
        <taxon>Bacteria</taxon>
        <taxon>Pseudomonadati</taxon>
        <taxon>Pseudomonadota</taxon>
        <taxon>Alphaproteobacteria</taxon>
        <taxon>Rhodobacterales</taxon>
        <taxon>Paracoccaceae</taxon>
        <taxon>Pararhodobacter</taxon>
    </lineage>
</organism>
<keyword evidence="1" id="KW-0732">Signal</keyword>
<evidence type="ECO:0000313" key="2">
    <source>
        <dbReference type="EMBL" id="MCW1934639.1"/>
    </source>
</evidence>
<sequence>MKTPLAALLMSSLALSACGGFSDSRMNPRNWFGASSVEERPDLGPTTLVDDPRPLVPQVSEMVIERTSSGAIVRASAVMPSAGWWDAELVPENYGRPSAGVLSFRFVAMPPRTPVTGQNPGARTIVAVYALTQAQLDTTADITVIGAENTRRARR</sequence>
<protein>
    <recommendedName>
        <fullName evidence="4">Lipoprotein</fullName>
    </recommendedName>
</protein>
<dbReference type="PROSITE" id="PS51257">
    <property type="entry name" value="PROKAR_LIPOPROTEIN"/>
    <property type="match status" value="1"/>
</dbReference>
<dbReference type="Proteomes" id="UP001208938">
    <property type="component" value="Unassembled WGS sequence"/>
</dbReference>
<name>A0ABT3H4B7_9RHOB</name>
<dbReference type="EMBL" id="JAPDFL010000001">
    <property type="protein sequence ID" value="MCW1934639.1"/>
    <property type="molecule type" value="Genomic_DNA"/>
</dbReference>
<reference evidence="2 3" key="1">
    <citation type="submission" date="2022-10" db="EMBL/GenBank/DDBJ databases">
        <title>Pararhodobacter sp. nov., isolated from marine algae.</title>
        <authorList>
            <person name="Choi B.J."/>
            <person name="Kim J.M."/>
            <person name="Lee J.K."/>
            <person name="Choi D.G."/>
            <person name="Jeon C.O."/>
        </authorList>
    </citation>
    <scope>NUCLEOTIDE SEQUENCE [LARGE SCALE GENOMIC DNA]</scope>
    <source>
        <strain evidence="2 3">ZQ420</strain>
    </source>
</reference>
<evidence type="ECO:0000313" key="3">
    <source>
        <dbReference type="Proteomes" id="UP001208938"/>
    </source>
</evidence>
<gene>
    <name evidence="2" type="ORF">OKW52_20880</name>
</gene>
<accession>A0ABT3H4B7</accession>
<evidence type="ECO:0000256" key="1">
    <source>
        <dbReference type="SAM" id="SignalP"/>
    </source>
</evidence>
<comment type="caution">
    <text evidence="2">The sequence shown here is derived from an EMBL/GenBank/DDBJ whole genome shotgun (WGS) entry which is preliminary data.</text>
</comment>
<dbReference type="RefSeq" id="WP_264507417.1">
    <property type="nucleotide sequence ID" value="NZ_JAPDFL010000001.1"/>
</dbReference>
<proteinExistence type="predicted"/>
<feature type="chain" id="PRO_5047333303" description="Lipoprotein" evidence="1">
    <location>
        <begin position="18"/>
        <end position="155"/>
    </location>
</feature>
<feature type="signal peptide" evidence="1">
    <location>
        <begin position="1"/>
        <end position="17"/>
    </location>
</feature>
<keyword evidence="3" id="KW-1185">Reference proteome</keyword>
<evidence type="ECO:0008006" key="4">
    <source>
        <dbReference type="Google" id="ProtNLM"/>
    </source>
</evidence>